<dbReference type="KEGG" id="acm:AciX9_3882"/>
<gene>
    <name evidence="1" type="ordered locus">AciX9_3882</name>
</gene>
<dbReference type="InterPro" id="IPR009078">
    <property type="entry name" value="Ferritin-like_SF"/>
</dbReference>
<evidence type="ECO:0008006" key="3">
    <source>
        <dbReference type="Google" id="ProtNLM"/>
    </source>
</evidence>
<proteinExistence type="predicted"/>
<dbReference type="Pfam" id="PF13668">
    <property type="entry name" value="Ferritin_2"/>
    <property type="match status" value="1"/>
</dbReference>
<sequence length="298" mass="30672">MSRYNLKSLLCPTETVNVEQLETDRRILAFDRTIQHLNRRGFLGAMLSAAAIGMVAGEREAHAQTATPAITDVLNFALNLEYLEANFYLYVTTGAGLSSSLNGGGLAVQGAPPKIALTANTMAVAQALANDEVNHIADLRSAITSLGGMPIAQPLINLSANGAVTTQAQFLAAARQFTALGGSAYVGSAQLLVSNPSVLTTAGQILGAEGQHAGALAYLCVTQNVVSPAIDAQDIPPTATNYFTVDAVNALSPARNTSQVLGVAYGKSTATTTTPTTGVTMGGFFPNGVNGNVKSTSV</sequence>
<dbReference type="PANTHER" id="PTHR31694:SF26">
    <property type="entry name" value="OS05G0151100 PROTEIN"/>
    <property type="match status" value="1"/>
</dbReference>
<dbReference type="Proteomes" id="UP000000343">
    <property type="component" value="Plasmid pACIX902"/>
</dbReference>
<dbReference type="PANTHER" id="PTHR31694">
    <property type="entry name" value="DESICCATION-LIKE PROTEIN"/>
    <property type="match status" value="1"/>
</dbReference>
<name>E8X6L3_GRATM</name>
<dbReference type="InterPro" id="IPR052965">
    <property type="entry name" value="Pigment-catalase-like"/>
</dbReference>
<dbReference type="RefSeq" id="WP_013582182.1">
    <property type="nucleotide sequence ID" value="NC_015065.1"/>
</dbReference>
<evidence type="ECO:0000313" key="1">
    <source>
        <dbReference type="EMBL" id="ADW71163.1"/>
    </source>
</evidence>
<dbReference type="OrthoDB" id="954262at2"/>
<keyword evidence="1" id="KW-0614">Plasmid</keyword>
<dbReference type="AlphaFoldDB" id="E8X6L3"/>
<dbReference type="SUPFAM" id="SSF47240">
    <property type="entry name" value="Ferritin-like"/>
    <property type="match status" value="1"/>
</dbReference>
<protein>
    <recommendedName>
        <fullName evidence="3">Ferritin-like domain-containing protein</fullName>
    </recommendedName>
</protein>
<keyword evidence="2" id="KW-1185">Reference proteome</keyword>
<geneLocation type="plasmid" evidence="1 2">
    <name>pACIX902</name>
</geneLocation>
<dbReference type="EMBL" id="CP002482">
    <property type="protein sequence ID" value="ADW71163.1"/>
    <property type="molecule type" value="Genomic_DNA"/>
</dbReference>
<dbReference type="PROSITE" id="PS51318">
    <property type="entry name" value="TAT"/>
    <property type="match status" value="1"/>
</dbReference>
<dbReference type="InterPro" id="IPR006311">
    <property type="entry name" value="TAT_signal"/>
</dbReference>
<organism evidence="2">
    <name type="scientific">Granulicella tundricola (strain ATCC BAA-1859 / DSM 23138 / MP5ACTX9)</name>
    <dbReference type="NCBI Taxonomy" id="1198114"/>
    <lineage>
        <taxon>Bacteria</taxon>
        <taxon>Pseudomonadati</taxon>
        <taxon>Acidobacteriota</taxon>
        <taxon>Terriglobia</taxon>
        <taxon>Terriglobales</taxon>
        <taxon>Acidobacteriaceae</taxon>
        <taxon>Granulicella</taxon>
    </lineage>
</organism>
<evidence type="ECO:0000313" key="2">
    <source>
        <dbReference type="Proteomes" id="UP000000343"/>
    </source>
</evidence>
<accession>E8X6L3</accession>
<dbReference type="HOGENOM" id="CLU_056689_1_0_0"/>
<reference evidence="2" key="1">
    <citation type="submission" date="2011-01" db="EMBL/GenBank/DDBJ databases">
        <title>Complete sequence of plasmid2 of Acidobacterium sp. MP5ACTX9.</title>
        <authorList>
            <consortium name="US DOE Joint Genome Institute"/>
            <person name="Lucas S."/>
            <person name="Copeland A."/>
            <person name="Lapidus A."/>
            <person name="Cheng J.-F."/>
            <person name="Goodwin L."/>
            <person name="Pitluck S."/>
            <person name="Teshima H."/>
            <person name="Detter J.C."/>
            <person name="Han C."/>
            <person name="Tapia R."/>
            <person name="Land M."/>
            <person name="Hauser L."/>
            <person name="Kyrpides N."/>
            <person name="Ivanova N."/>
            <person name="Ovchinnikova G."/>
            <person name="Pagani I."/>
            <person name="Rawat S.R."/>
            <person name="Mannisto M."/>
            <person name="Haggblom M.M."/>
            <person name="Woyke T."/>
        </authorList>
    </citation>
    <scope>NUCLEOTIDE SEQUENCE [LARGE SCALE GENOMIC DNA]</scope>
    <source>
        <strain evidence="2">MP5ACTX9</strain>
        <plasmid evidence="2">Plasmid pACIX902</plasmid>
    </source>
</reference>